<name>A0ACC3AAU5_9EURO</name>
<organism evidence="1 2">
    <name type="scientific">Neophaeococcomyces mojaviensis</name>
    <dbReference type="NCBI Taxonomy" id="3383035"/>
    <lineage>
        <taxon>Eukaryota</taxon>
        <taxon>Fungi</taxon>
        <taxon>Dikarya</taxon>
        <taxon>Ascomycota</taxon>
        <taxon>Pezizomycotina</taxon>
        <taxon>Eurotiomycetes</taxon>
        <taxon>Chaetothyriomycetidae</taxon>
        <taxon>Chaetothyriales</taxon>
        <taxon>Chaetothyriales incertae sedis</taxon>
        <taxon>Neophaeococcomyces</taxon>
    </lineage>
</organism>
<protein>
    <submittedName>
        <fullName evidence="1">Uncharacterized protein</fullName>
    </submittedName>
</protein>
<accession>A0ACC3AAU5</accession>
<dbReference type="Proteomes" id="UP001172386">
    <property type="component" value="Unassembled WGS sequence"/>
</dbReference>
<evidence type="ECO:0000313" key="2">
    <source>
        <dbReference type="Proteomes" id="UP001172386"/>
    </source>
</evidence>
<gene>
    <name evidence="1" type="ORF">H2198_003586</name>
</gene>
<proteinExistence type="predicted"/>
<dbReference type="EMBL" id="JAPDRQ010000049">
    <property type="protein sequence ID" value="KAJ9658568.1"/>
    <property type="molecule type" value="Genomic_DNA"/>
</dbReference>
<reference evidence="1" key="1">
    <citation type="submission" date="2022-10" db="EMBL/GenBank/DDBJ databases">
        <title>Culturing micro-colonial fungi from biological soil crusts in the Mojave desert and describing Neophaeococcomyces mojavensis, and introducing the new genera and species Taxawa tesnikishii.</title>
        <authorList>
            <person name="Kurbessoian T."/>
            <person name="Stajich J.E."/>
        </authorList>
    </citation>
    <scope>NUCLEOTIDE SEQUENCE</scope>
    <source>
        <strain evidence="1">JES_112</strain>
    </source>
</reference>
<comment type="caution">
    <text evidence="1">The sequence shown here is derived from an EMBL/GenBank/DDBJ whole genome shotgun (WGS) entry which is preliminary data.</text>
</comment>
<keyword evidence="2" id="KW-1185">Reference proteome</keyword>
<evidence type="ECO:0000313" key="1">
    <source>
        <dbReference type="EMBL" id="KAJ9658568.1"/>
    </source>
</evidence>
<sequence>MEQSSKALSESSESRESQELEQKQSTKLDESHPSETAIEPAAIGSSTSPIPDGGLTAWLQVGGGWVVLVATWGVINTFGVYQTYYQTVLLTSSSASSISWIGSLQACLLLVVGLASGPLFDAGYFTTIMTVGLLLISLGMFMTSLCSSYAQVLLAQGVCTGIGMGLTFLPAAAILSQYFKKRRALAVGIAGTGSPVAGIIFPIIFSRLLPKIGFGWATRVIAFIILGLSVIPVVFMRPRSPTSGHIRSIVDNSAWRDFAFLNFTIGMTFTFLVLYTVYFYIEVFDELNHLSDLDFAPYTVTLLSAGSVFGRLLPMYLSDKWGVLNVTTFCTFASGCLAFGWMGINSKAGVIVFTLLYGITSGAVVVGAPVALMALSPDMSRLGARMGMAFTVSGIAVLVGAPIAGAILGDFSRTRWLAMMGYSAGGSVLGTVFMVLSWYYVYKRRQNWKI</sequence>